<feature type="compositionally biased region" description="Acidic residues" evidence="1">
    <location>
        <begin position="28"/>
        <end position="46"/>
    </location>
</feature>
<feature type="region of interest" description="Disordered" evidence="1">
    <location>
        <begin position="373"/>
        <end position="431"/>
    </location>
</feature>
<feature type="compositionally biased region" description="Polar residues" evidence="1">
    <location>
        <begin position="93"/>
        <end position="102"/>
    </location>
</feature>
<feature type="non-terminal residue" evidence="2">
    <location>
        <position position="915"/>
    </location>
</feature>
<name>A0A9P6FS89_9FUNG</name>
<comment type="caution">
    <text evidence="2">The sequence shown here is derived from an EMBL/GenBank/DDBJ whole genome shotgun (WGS) entry which is preliminary data.</text>
</comment>
<feature type="region of interest" description="Disordered" evidence="1">
    <location>
        <begin position="712"/>
        <end position="740"/>
    </location>
</feature>
<feature type="compositionally biased region" description="Basic and acidic residues" evidence="1">
    <location>
        <begin position="246"/>
        <end position="266"/>
    </location>
</feature>
<dbReference type="Proteomes" id="UP000780801">
    <property type="component" value="Unassembled WGS sequence"/>
</dbReference>
<accession>A0A9P6FS89</accession>
<proteinExistence type="predicted"/>
<evidence type="ECO:0000313" key="3">
    <source>
        <dbReference type="Proteomes" id="UP000780801"/>
    </source>
</evidence>
<reference evidence="2" key="1">
    <citation type="journal article" date="2020" name="Fungal Divers.">
        <title>Resolving the Mortierellaceae phylogeny through synthesis of multi-gene phylogenetics and phylogenomics.</title>
        <authorList>
            <person name="Vandepol N."/>
            <person name="Liber J."/>
            <person name="Desiro A."/>
            <person name="Na H."/>
            <person name="Kennedy M."/>
            <person name="Barry K."/>
            <person name="Grigoriev I.V."/>
            <person name="Miller A.N."/>
            <person name="O'Donnell K."/>
            <person name="Stajich J.E."/>
            <person name="Bonito G."/>
        </authorList>
    </citation>
    <scope>NUCLEOTIDE SEQUENCE</scope>
    <source>
        <strain evidence="2">KOD1015</strain>
    </source>
</reference>
<feature type="region of interest" description="Disordered" evidence="1">
    <location>
        <begin position="85"/>
        <end position="178"/>
    </location>
</feature>
<feature type="region of interest" description="Disordered" evidence="1">
    <location>
        <begin position="198"/>
        <end position="287"/>
    </location>
</feature>
<feature type="region of interest" description="Disordered" evidence="1">
    <location>
        <begin position="11"/>
        <end position="68"/>
    </location>
</feature>
<feature type="compositionally biased region" description="Basic and acidic residues" evidence="1">
    <location>
        <begin position="47"/>
        <end position="63"/>
    </location>
</feature>
<feature type="compositionally biased region" description="Basic and acidic residues" evidence="1">
    <location>
        <begin position="104"/>
        <end position="121"/>
    </location>
</feature>
<sequence>LLDSTLYASLTSPGRGCQHDQTAFLKDFDDEEDDGDDDEEDEDNDDGEKGIPDNSHDARKPDPHIFSGVSVIPRVPVMTSLALSPIDRPLPESDSNLVSFQKPSRGEKECTKDQRISEDSSKTNPVAKGDRSTSNNALPLDRRHLQGNRQSLGADVLTKPQASGPIGETHQRTTRPWSHVIWESPKMDTLSLYRSAAPQQDINANETSRGMRKNTPTTTSRPKTVNTTSSADPLQEPSSSTAPSLGKERVSKTVRINIEECKDPPDTRPSSSRYRTGVGGTLLETAPRRPGLERGEAKYKEKRRSISGGPGNILTPMVKRKREFSQSKKHMNRFSLGSGYYASTEPVSLASAIPSSPDARLWQLVRLPARPHSVFIPSSPRTYHGAGSGGIKDNKEPKSQPSGAHSSSLSASPSSSSRSGRKPRPLSQLQAAFNPRQSLSFLIGSKSDSPVGMYPGSHSSSESLLPKDRRATNSQTSGSSNSVKVIDNRLRKDLNGSYEGNGSSAGSSSSSKALSRNTLPGSLSAKVNGTLTAAAAAVNSITTATTSTWKRNSSMILFPFSLVTYETGGMLGEFKTSTSPCSGSAIICTNKASPLVAPGTVLPPGAVVSTGIPPPATTPSGSLSIASNSPTISTITTTTTKAKRVSGILPPIPAISVTPSSKSSRVLLSASSLSLLAGSMTGLNQRMGDDMVRIKCEDTDEDLDSMASNMDVAGDLVTDEEEQREDEDEGEGEGEEEGRARVKTVEYEAQVAKAGAVDHLPAHGDHPKVLLPQLETMVTLEQPLPDHYNTYEVKIEDEEGLVLQRSHVAVYEINARWGSRLIMLLVTIGGLFCVLGGGNCARHHCRDLQLCPSFGDMWMQQDNADRNLGAWCGPSGLEGAPYMLSVGLSMSVFGIYALVHLQSPISRLVGYSGKI</sequence>
<gene>
    <name evidence="2" type="ORF">BGW38_002819</name>
</gene>
<feature type="compositionally biased region" description="Low complexity" evidence="1">
    <location>
        <begin position="496"/>
        <end position="511"/>
    </location>
</feature>
<protein>
    <submittedName>
        <fullName evidence="2">Uncharacterized protein</fullName>
    </submittedName>
</protein>
<feature type="compositionally biased region" description="Low complexity" evidence="1">
    <location>
        <begin position="399"/>
        <end position="418"/>
    </location>
</feature>
<keyword evidence="3" id="KW-1185">Reference proteome</keyword>
<feature type="compositionally biased region" description="Polar residues" evidence="1">
    <location>
        <begin position="198"/>
        <end position="243"/>
    </location>
</feature>
<dbReference type="EMBL" id="JAABOA010002017">
    <property type="protein sequence ID" value="KAF9580514.1"/>
    <property type="molecule type" value="Genomic_DNA"/>
</dbReference>
<organism evidence="2 3">
    <name type="scientific">Lunasporangiospora selenospora</name>
    <dbReference type="NCBI Taxonomy" id="979761"/>
    <lineage>
        <taxon>Eukaryota</taxon>
        <taxon>Fungi</taxon>
        <taxon>Fungi incertae sedis</taxon>
        <taxon>Mucoromycota</taxon>
        <taxon>Mortierellomycotina</taxon>
        <taxon>Mortierellomycetes</taxon>
        <taxon>Mortierellales</taxon>
        <taxon>Mortierellaceae</taxon>
        <taxon>Lunasporangiospora</taxon>
    </lineage>
</organism>
<evidence type="ECO:0000256" key="1">
    <source>
        <dbReference type="SAM" id="MobiDB-lite"/>
    </source>
</evidence>
<dbReference type="AlphaFoldDB" id="A0A9P6FS89"/>
<feature type="region of interest" description="Disordered" evidence="1">
    <location>
        <begin position="450"/>
        <end position="517"/>
    </location>
</feature>
<evidence type="ECO:0000313" key="2">
    <source>
        <dbReference type="EMBL" id="KAF9580514.1"/>
    </source>
</evidence>
<feature type="compositionally biased region" description="Acidic residues" evidence="1">
    <location>
        <begin position="717"/>
        <end position="736"/>
    </location>
</feature>
<dbReference type="OrthoDB" id="2442538at2759"/>
<feature type="compositionally biased region" description="Polar residues" evidence="1">
    <location>
        <begin position="472"/>
        <end position="483"/>
    </location>
</feature>